<sequence length="102" mass="11752">MAVYQQQWPSTIMPGSPEVQGGDYVIKVFPNTRPEAAHGKATTEVWMYRAGAYRLDFEWDWNHDLVGRRNGKGVRKANCPPRPSVESEWKSRRWDRSGESIS</sequence>
<proteinExistence type="predicted"/>
<gene>
    <name evidence="2" type="ORF">FNV43_RR11239</name>
</gene>
<dbReference type="EMBL" id="VOIH02000005">
    <property type="protein sequence ID" value="KAF3446060.1"/>
    <property type="molecule type" value="Genomic_DNA"/>
</dbReference>
<feature type="region of interest" description="Disordered" evidence="1">
    <location>
        <begin position="70"/>
        <end position="102"/>
    </location>
</feature>
<protein>
    <submittedName>
        <fullName evidence="2">Uncharacterized protein</fullName>
    </submittedName>
</protein>
<dbReference type="AlphaFoldDB" id="A0A8K0MHN9"/>
<evidence type="ECO:0000313" key="2">
    <source>
        <dbReference type="EMBL" id="KAF3446060.1"/>
    </source>
</evidence>
<comment type="caution">
    <text evidence="2">The sequence shown here is derived from an EMBL/GenBank/DDBJ whole genome shotgun (WGS) entry which is preliminary data.</text>
</comment>
<organism evidence="2 3">
    <name type="scientific">Rhamnella rubrinervis</name>
    <dbReference type="NCBI Taxonomy" id="2594499"/>
    <lineage>
        <taxon>Eukaryota</taxon>
        <taxon>Viridiplantae</taxon>
        <taxon>Streptophyta</taxon>
        <taxon>Embryophyta</taxon>
        <taxon>Tracheophyta</taxon>
        <taxon>Spermatophyta</taxon>
        <taxon>Magnoliopsida</taxon>
        <taxon>eudicotyledons</taxon>
        <taxon>Gunneridae</taxon>
        <taxon>Pentapetalae</taxon>
        <taxon>rosids</taxon>
        <taxon>fabids</taxon>
        <taxon>Rosales</taxon>
        <taxon>Rhamnaceae</taxon>
        <taxon>rhamnoid group</taxon>
        <taxon>Rhamneae</taxon>
        <taxon>Rhamnella</taxon>
    </lineage>
</organism>
<dbReference type="Proteomes" id="UP000796880">
    <property type="component" value="Unassembled WGS sequence"/>
</dbReference>
<feature type="compositionally biased region" description="Basic and acidic residues" evidence="1">
    <location>
        <begin position="85"/>
        <end position="102"/>
    </location>
</feature>
<evidence type="ECO:0000313" key="3">
    <source>
        <dbReference type="Proteomes" id="UP000796880"/>
    </source>
</evidence>
<accession>A0A8K0MHN9</accession>
<reference evidence="2" key="1">
    <citation type="submission" date="2020-03" db="EMBL/GenBank/DDBJ databases">
        <title>A high-quality chromosome-level genome assembly of a woody plant with both climbing and erect habits, Rhamnella rubrinervis.</title>
        <authorList>
            <person name="Lu Z."/>
            <person name="Yang Y."/>
            <person name="Zhu X."/>
            <person name="Sun Y."/>
        </authorList>
    </citation>
    <scope>NUCLEOTIDE SEQUENCE</scope>
    <source>
        <strain evidence="2">BYM</strain>
        <tissue evidence="2">Leaf</tissue>
    </source>
</reference>
<name>A0A8K0MHN9_9ROSA</name>
<evidence type="ECO:0000256" key="1">
    <source>
        <dbReference type="SAM" id="MobiDB-lite"/>
    </source>
</evidence>
<keyword evidence="3" id="KW-1185">Reference proteome</keyword>